<feature type="region of interest" description="Disordered" evidence="1">
    <location>
        <begin position="203"/>
        <end position="224"/>
    </location>
</feature>
<evidence type="ECO:0000313" key="3">
    <source>
        <dbReference type="EMBL" id="CAK5269068.1"/>
    </source>
</evidence>
<keyword evidence="2" id="KW-1133">Transmembrane helix</keyword>
<evidence type="ECO:0000256" key="1">
    <source>
        <dbReference type="SAM" id="MobiDB-lite"/>
    </source>
</evidence>
<name>A0AAD2H434_9AGAR</name>
<dbReference type="Proteomes" id="UP001295794">
    <property type="component" value="Unassembled WGS sequence"/>
</dbReference>
<keyword evidence="2" id="KW-0812">Transmembrane</keyword>
<reference evidence="3" key="1">
    <citation type="submission" date="2023-11" db="EMBL/GenBank/DDBJ databases">
        <authorList>
            <person name="De Vega J J."/>
            <person name="De Vega J J."/>
        </authorList>
    </citation>
    <scope>NUCLEOTIDE SEQUENCE</scope>
</reference>
<gene>
    <name evidence="3" type="ORF">MYCIT1_LOCUS12527</name>
</gene>
<protein>
    <submittedName>
        <fullName evidence="3">Uncharacterized protein</fullName>
    </submittedName>
</protein>
<evidence type="ECO:0000313" key="4">
    <source>
        <dbReference type="Proteomes" id="UP001295794"/>
    </source>
</evidence>
<dbReference type="AlphaFoldDB" id="A0AAD2H434"/>
<sequence length="353" mass="39345">MSEDGHRLRGGTCGCARSLELVFPSLDGTLVRPPFFGEYTHLPDICGHLAWVQVHTRVPEATPSGLQVALVWAYSSLPILLFGVLPLVLLSLIVLRFRHALFPRRKAIPPAYQQLRHLELIDDETVDQFLEQFAPEILSASTSDIAEGYKLDPAPIDRGDALHRAAQIVLDENLDLLDKLDRWAILLFFDWVWSIVVRRDLEEGGGDQGRERSSAPEPESHQGLMHRDLPFQPAIAAQDYARSFEAEQVDGTRECYQELRQPAMVYPPLDNPLRDASLMTQLPYVAQPSFAPGDLSVPLHICQTANPDICLQPTVRRIWISPPNARRLGDGSLQGIGSVVAATIRFSLSAAFY</sequence>
<evidence type="ECO:0000256" key="2">
    <source>
        <dbReference type="SAM" id="Phobius"/>
    </source>
</evidence>
<feature type="transmembrane region" description="Helical" evidence="2">
    <location>
        <begin position="71"/>
        <end position="95"/>
    </location>
</feature>
<proteinExistence type="predicted"/>
<organism evidence="3 4">
    <name type="scientific">Mycena citricolor</name>
    <dbReference type="NCBI Taxonomy" id="2018698"/>
    <lineage>
        <taxon>Eukaryota</taxon>
        <taxon>Fungi</taxon>
        <taxon>Dikarya</taxon>
        <taxon>Basidiomycota</taxon>
        <taxon>Agaricomycotina</taxon>
        <taxon>Agaricomycetes</taxon>
        <taxon>Agaricomycetidae</taxon>
        <taxon>Agaricales</taxon>
        <taxon>Marasmiineae</taxon>
        <taxon>Mycenaceae</taxon>
        <taxon>Mycena</taxon>
    </lineage>
</organism>
<comment type="caution">
    <text evidence="3">The sequence shown here is derived from an EMBL/GenBank/DDBJ whole genome shotgun (WGS) entry which is preliminary data.</text>
</comment>
<keyword evidence="2" id="KW-0472">Membrane</keyword>
<dbReference type="EMBL" id="CAVNYO010000138">
    <property type="protein sequence ID" value="CAK5269068.1"/>
    <property type="molecule type" value="Genomic_DNA"/>
</dbReference>
<keyword evidence="4" id="KW-1185">Reference proteome</keyword>
<accession>A0AAD2H434</accession>